<evidence type="ECO:0000256" key="3">
    <source>
        <dbReference type="ARBA" id="ARBA00023295"/>
    </source>
</evidence>
<proteinExistence type="inferred from homology"/>
<protein>
    <submittedName>
        <fullName evidence="5">Glycosyl hydrolase family 3 N terminal domain-containing protein</fullName>
        <ecNumber evidence="5">3.2.1.52</ecNumber>
    </submittedName>
</protein>
<dbReference type="PANTHER" id="PTHR30480:SF16">
    <property type="entry name" value="GLYCOSIDE HYDROLASE FAMILY 3 DOMAIN PROTEIN"/>
    <property type="match status" value="1"/>
</dbReference>
<accession>A0A3S3R426</accession>
<dbReference type="SUPFAM" id="SSF51445">
    <property type="entry name" value="(Trans)glycosidases"/>
    <property type="match status" value="1"/>
</dbReference>
<evidence type="ECO:0000259" key="4">
    <source>
        <dbReference type="Pfam" id="PF00933"/>
    </source>
</evidence>
<gene>
    <name evidence="5" type="ORF">VT98_10233</name>
</gene>
<dbReference type="Proteomes" id="UP000288086">
    <property type="component" value="Unassembled WGS sequence"/>
</dbReference>
<evidence type="ECO:0000313" key="6">
    <source>
        <dbReference type="Proteomes" id="UP000288086"/>
    </source>
</evidence>
<dbReference type="GO" id="GO:0009254">
    <property type="term" value="P:peptidoglycan turnover"/>
    <property type="evidence" value="ECO:0007669"/>
    <property type="project" value="TreeGrafter"/>
</dbReference>
<dbReference type="InterPro" id="IPR001764">
    <property type="entry name" value="Glyco_hydro_3_N"/>
</dbReference>
<dbReference type="Pfam" id="PF00933">
    <property type="entry name" value="Glyco_hydro_3"/>
    <property type="match status" value="1"/>
</dbReference>
<evidence type="ECO:0000256" key="1">
    <source>
        <dbReference type="ARBA" id="ARBA00005336"/>
    </source>
</evidence>
<organism evidence="5 6">
    <name type="scientific">Candidatus Electrothrix communis</name>
    <dbReference type="NCBI Taxonomy" id="1859133"/>
    <lineage>
        <taxon>Bacteria</taxon>
        <taxon>Pseudomonadati</taxon>
        <taxon>Thermodesulfobacteriota</taxon>
        <taxon>Desulfobulbia</taxon>
        <taxon>Desulfobulbales</taxon>
        <taxon>Desulfobulbaceae</taxon>
        <taxon>Candidatus Electrothrix</taxon>
    </lineage>
</organism>
<dbReference type="GO" id="GO:0005975">
    <property type="term" value="P:carbohydrate metabolic process"/>
    <property type="evidence" value="ECO:0007669"/>
    <property type="project" value="InterPro"/>
</dbReference>
<dbReference type="PANTHER" id="PTHR30480">
    <property type="entry name" value="BETA-HEXOSAMINIDASE-RELATED"/>
    <property type="match status" value="1"/>
</dbReference>
<reference evidence="5 6" key="1">
    <citation type="submission" date="2017-01" db="EMBL/GenBank/DDBJ databases">
        <title>The cable genome- insights into the physiology and evolution of filamentous bacteria capable of sulfide oxidation via long distance electron transfer.</title>
        <authorList>
            <person name="Schreiber L."/>
            <person name="Bjerg J.T."/>
            <person name="Boggild A."/>
            <person name="Van De Vossenberg J."/>
            <person name="Meysman F."/>
            <person name="Nielsen L.P."/>
            <person name="Schramm A."/>
            <person name="Kjeldsen K.U."/>
        </authorList>
    </citation>
    <scope>NUCLEOTIDE SEQUENCE [LARGE SCALE GENOMIC DNA]</scope>
    <source>
        <strain evidence="5">A1</strain>
    </source>
</reference>
<dbReference type="InterPro" id="IPR050226">
    <property type="entry name" value="NagZ_Beta-hexosaminidase"/>
</dbReference>
<dbReference type="InterPro" id="IPR017853">
    <property type="entry name" value="GH"/>
</dbReference>
<comment type="similarity">
    <text evidence="1">Belongs to the glycosyl hydrolase 3 family.</text>
</comment>
<keyword evidence="2 5" id="KW-0378">Hydrolase</keyword>
<evidence type="ECO:0000256" key="2">
    <source>
        <dbReference type="ARBA" id="ARBA00022801"/>
    </source>
</evidence>
<sequence>MKLSRMFLVGFDGCTVKQGHWLRKALKTSPPAGVILFDRNVDGTVQNFTSPEQLKELTAELADVAAEPLLIAVDQEGGGVCRLKEQAGFLRTKTAAELGQQSPEISTLPAAEVMAAELAEYSINLNLGPVADVNLNPDNPIIARYERSFGASPIR</sequence>
<feature type="domain" description="Glycoside hydrolase family 3 N-terminal" evidence="4">
    <location>
        <begin position="17"/>
        <end position="153"/>
    </location>
</feature>
<evidence type="ECO:0000313" key="5">
    <source>
        <dbReference type="EMBL" id="RWX49643.1"/>
    </source>
</evidence>
<dbReference type="InterPro" id="IPR036962">
    <property type="entry name" value="Glyco_hydro_3_N_sf"/>
</dbReference>
<name>A0A3S3R426_9BACT</name>
<keyword evidence="6" id="KW-1185">Reference proteome</keyword>
<comment type="caution">
    <text evidence="5">The sequence shown here is derived from an EMBL/GenBank/DDBJ whole genome shotgun (WGS) entry which is preliminary data.</text>
</comment>
<dbReference type="EMBL" id="MTKP01000023">
    <property type="protein sequence ID" value="RWX49643.1"/>
    <property type="molecule type" value="Genomic_DNA"/>
</dbReference>
<keyword evidence="3 5" id="KW-0326">Glycosidase</keyword>
<dbReference type="Gene3D" id="3.20.20.300">
    <property type="entry name" value="Glycoside hydrolase, family 3, N-terminal domain"/>
    <property type="match status" value="1"/>
</dbReference>
<dbReference type="GO" id="GO:0004563">
    <property type="term" value="F:beta-N-acetylhexosaminidase activity"/>
    <property type="evidence" value="ECO:0007669"/>
    <property type="project" value="UniProtKB-EC"/>
</dbReference>
<dbReference type="EC" id="3.2.1.52" evidence="5"/>
<dbReference type="AlphaFoldDB" id="A0A3S3R426"/>